<evidence type="ECO:0000256" key="3">
    <source>
        <dbReference type="SAM" id="SignalP"/>
    </source>
</evidence>
<name>A0A937XGA4_UNCW3</name>
<dbReference type="Proteomes" id="UP000779900">
    <property type="component" value="Unassembled WGS sequence"/>
</dbReference>
<comment type="caution">
    <text evidence="4">The sequence shown here is derived from an EMBL/GenBank/DDBJ whole genome shotgun (WGS) entry which is preliminary data.</text>
</comment>
<accession>A0A937XGA4</accession>
<evidence type="ECO:0000256" key="2">
    <source>
        <dbReference type="SAM" id="MobiDB-lite"/>
    </source>
</evidence>
<keyword evidence="3" id="KW-0732">Signal</keyword>
<gene>
    <name evidence="4" type="ORF">FJY68_04450</name>
</gene>
<feature type="signal peptide" evidence="3">
    <location>
        <begin position="1"/>
        <end position="18"/>
    </location>
</feature>
<feature type="coiled-coil region" evidence="1">
    <location>
        <begin position="25"/>
        <end position="52"/>
    </location>
</feature>
<dbReference type="EMBL" id="VGIR01000018">
    <property type="protein sequence ID" value="MBM3331088.1"/>
    <property type="molecule type" value="Genomic_DNA"/>
</dbReference>
<evidence type="ECO:0000256" key="1">
    <source>
        <dbReference type="SAM" id="Coils"/>
    </source>
</evidence>
<dbReference type="PROSITE" id="PS51257">
    <property type="entry name" value="PROKAR_LIPOPROTEIN"/>
    <property type="match status" value="1"/>
</dbReference>
<organism evidence="4 5">
    <name type="scientific">candidate division WOR-3 bacterium</name>
    <dbReference type="NCBI Taxonomy" id="2052148"/>
    <lineage>
        <taxon>Bacteria</taxon>
        <taxon>Bacteria division WOR-3</taxon>
    </lineage>
</organism>
<feature type="region of interest" description="Disordered" evidence="2">
    <location>
        <begin position="71"/>
        <end position="95"/>
    </location>
</feature>
<evidence type="ECO:0000313" key="4">
    <source>
        <dbReference type="EMBL" id="MBM3331088.1"/>
    </source>
</evidence>
<keyword evidence="1" id="KW-0175">Coiled coil</keyword>
<feature type="chain" id="PRO_5036930615" evidence="3">
    <location>
        <begin position="19"/>
        <end position="95"/>
    </location>
</feature>
<reference evidence="4" key="1">
    <citation type="submission" date="2019-03" db="EMBL/GenBank/DDBJ databases">
        <title>Lake Tanganyika Metagenome-Assembled Genomes (MAGs).</title>
        <authorList>
            <person name="Tran P."/>
        </authorList>
    </citation>
    <scope>NUCLEOTIDE SEQUENCE</scope>
    <source>
        <strain evidence="4">K_DeepCast_150m_m2_040</strain>
    </source>
</reference>
<dbReference type="AlphaFoldDB" id="A0A937XGA4"/>
<sequence length="95" mass="10060">MRKLIAAAAILAVVFVLGCQDTKKVTELQGQVDKMTQQITDMTAQVTTLTAERDSLNKVVVDLMAKLPPVKGGTMTKPPVSKAPGAGTLKPPTKK</sequence>
<proteinExistence type="predicted"/>
<evidence type="ECO:0000313" key="5">
    <source>
        <dbReference type="Proteomes" id="UP000779900"/>
    </source>
</evidence>
<protein>
    <submittedName>
        <fullName evidence="4">Uncharacterized protein</fullName>
    </submittedName>
</protein>